<reference evidence="5" key="1">
    <citation type="submission" date="2020-02" db="EMBL/GenBank/DDBJ databases">
        <authorList>
            <person name="Scholz U."/>
            <person name="Mascher M."/>
            <person name="Fiebig A."/>
        </authorList>
    </citation>
    <scope>NUCLEOTIDE SEQUENCE</scope>
</reference>
<feature type="domain" description="VAN3-binding protein-like auxin canalisation" evidence="2">
    <location>
        <begin position="20"/>
        <end position="190"/>
    </location>
</feature>
<evidence type="ECO:0000259" key="3">
    <source>
        <dbReference type="Pfam" id="PF08458"/>
    </source>
</evidence>
<keyword evidence="6" id="KW-1185">Reference proteome</keyword>
<name>A0A7I8LBU3_SPIIN</name>
<dbReference type="EMBL" id="LR743600">
    <property type="protein sequence ID" value="CAA2631035.1"/>
    <property type="molecule type" value="Genomic_DNA"/>
</dbReference>
<dbReference type="Proteomes" id="UP000663760">
    <property type="component" value="Chromosome 13"/>
</dbReference>
<evidence type="ECO:0000313" key="4">
    <source>
        <dbReference type="EMBL" id="CAA2631035.1"/>
    </source>
</evidence>
<feature type="region of interest" description="Disordered" evidence="1">
    <location>
        <begin position="1"/>
        <end position="26"/>
    </location>
</feature>
<accession>A0A7I8LBU3</accession>
<dbReference type="PANTHER" id="PTHR31351:SF25">
    <property type="entry name" value="AUXIN CANALIZATION PROTEIN (DUF828)"/>
    <property type="match status" value="1"/>
</dbReference>
<dbReference type="InterPro" id="IPR008546">
    <property type="entry name" value="VAN3-bd-like_auxin_canal"/>
</dbReference>
<dbReference type="InterPro" id="IPR013666">
    <property type="entry name" value="PH_pln"/>
</dbReference>
<gene>
    <name evidence="4" type="ORF">SI7747_13016681</name>
    <name evidence="5" type="ORF">SI8410_13018008</name>
</gene>
<dbReference type="AlphaFoldDB" id="A0A7I8LBU3"/>
<evidence type="ECO:0000259" key="2">
    <source>
        <dbReference type="Pfam" id="PF05703"/>
    </source>
</evidence>
<evidence type="ECO:0000313" key="6">
    <source>
        <dbReference type="Proteomes" id="UP000663760"/>
    </source>
</evidence>
<dbReference type="InterPro" id="IPR040269">
    <property type="entry name" value="VAB"/>
</dbReference>
<evidence type="ECO:0000256" key="1">
    <source>
        <dbReference type="SAM" id="MobiDB-lite"/>
    </source>
</evidence>
<feature type="domain" description="Pleckstrin-like plant" evidence="3">
    <location>
        <begin position="254"/>
        <end position="298"/>
    </location>
</feature>
<sequence length="311" mass="34762">MEKPLIKLEDGKKRNPDGDHGDTGSLPTLKIDDVKSWIWLQQAIHPEVDYERCMQKRWISRKIKPWKALSIKKWIDERKQRRKEEERLQKAEVHAAISVARVAAMLAAVATDNAERSQSNLSKETAVASAAALVAEQCARAAHALGARQEHIAITPVSTTNATDILMLTAAAATSLRGVATLRGRSGSKFLQNNSTTTISTGEFDLDFEKCIDSLAKGTELHVMTPDGNCKIRLVSVFLNKEANVVLRNSEDKEPSSEEYPSYSIVMATSHGTTKLRIKDYVCYKIWITSISHMLKLSTTLSNYELQFYRN</sequence>
<dbReference type="Pfam" id="PF05703">
    <property type="entry name" value="Auxin_canalis"/>
    <property type="match status" value="1"/>
</dbReference>
<dbReference type="EMBL" id="LR746276">
    <property type="protein sequence ID" value="CAA7407330.1"/>
    <property type="molecule type" value="Genomic_DNA"/>
</dbReference>
<protein>
    <submittedName>
        <fullName evidence="5">Uncharacterized protein</fullName>
    </submittedName>
</protein>
<dbReference type="Pfam" id="PF08458">
    <property type="entry name" value="PH_2"/>
    <property type="match status" value="1"/>
</dbReference>
<dbReference type="PANTHER" id="PTHR31351">
    <property type="entry name" value="EXPRESSED PROTEIN"/>
    <property type="match status" value="1"/>
</dbReference>
<proteinExistence type="predicted"/>
<evidence type="ECO:0000313" key="5">
    <source>
        <dbReference type="EMBL" id="CAA7407330.1"/>
    </source>
</evidence>
<organism evidence="5 6">
    <name type="scientific">Spirodela intermedia</name>
    <name type="common">Intermediate duckweed</name>
    <dbReference type="NCBI Taxonomy" id="51605"/>
    <lineage>
        <taxon>Eukaryota</taxon>
        <taxon>Viridiplantae</taxon>
        <taxon>Streptophyta</taxon>
        <taxon>Embryophyta</taxon>
        <taxon>Tracheophyta</taxon>
        <taxon>Spermatophyta</taxon>
        <taxon>Magnoliopsida</taxon>
        <taxon>Liliopsida</taxon>
        <taxon>Araceae</taxon>
        <taxon>Lemnoideae</taxon>
        <taxon>Spirodela</taxon>
    </lineage>
</organism>
<feature type="compositionally biased region" description="Basic and acidic residues" evidence="1">
    <location>
        <begin position="1"/>
        <end position="22"/>
    </location>
</feature>
<dbReference type="OrthoDB" id="786244at2759"/>